<dbReference type="GO" id="GO:0005789">
    <property type="term" value="C:endoplasmic reticulum membrane"/>
    <property type="evidence" value="ECO:0007669"/>
    <property type="project" value="UniProtKB-SubCell"/>
</dbReference>
<organism evidence="8 9">
    <name type="scientific">Mucuna pruriens</name>
    <name type="common">Velvet bean</name>
    <name type="synonym">Dolichos pruriens</name>
    <dbReference type="NCBI Taxonomy" id="157652"/>
    <lineage>
        <taxon>Eukaryota</taxon>
        <taxon>Viridiplantae</taxon>
        <taxon>Streptophyta</taxon>
        <taxon>Embryophyta</taxon>
        <taxon>Tracheophyta</taxon>
        <taxon>Spermatophyta</taxon>
        <taxon>Magnoliopsida</taxon>
        <taxon>eudicotyledons</taxon>
        <taxon>Gunneridae</taxon>
        <taxon>Pentapetalae</taxon>
        <taxon>rosids</taxon>
        <taxon>fabids</taxon>
        <taxon>Fabales</taxon>
        <taxon>Fabaceae</taxon>
        <taxon>Papilionoideae</taxon>
        <taxon>50 kb inversion clade</taxon>
        <taxon>NPAAA clade</taxon>
        <taxon>indigoferoid/millettioid clade</taxon>
        <taxon>Phaseoleae</taxon>
        <taxon>Mucuna</taxon>
    </lineage>
</organism>
<dbReference type="Proteomes" id="UP000257109">
    <property type="component" value="Unassembled WGS sequence"/>
</dbReference>
<dbReference type="InterPro" id="IPR003388">
    <property type="entry name" value="Reticulon"/>
</dbReference>
<keyword evidence="9" id="KW-1185">Reference proteome</keyword>
<dbReference type="PROSITE" id="PS50845">
    <property type="entry name" value="RETICULON"/>
    <property type="match status" value="1"/>
</dbReference>
<name>A0A371I7I2_MUCPR</name>
<evidence type="ECO:0000259" key="7">
    <source>
        <dbReference type="PROSITE" id="PS50845"/>
    </source>
</evidence>
<evidence type="ECO:0000256" key="2">
    <source>
        <dbReference type="ARBA" id="ARBA00022692"/>
    </source>
</evidence>
<dbReference type="InterPro" id="IPR045064">
    <property type="entry name" value="Reticulon-like"/>
</dbReference>
<sequence length="285" mass="32972">MAPIAKRMRKVDGGGTNAAWFPRLLEFYTCKSYAELPCWEMAITSREHHYLKRKVPLLLPTLSHHLRFILIFVMSTEAKVETQPLSTPSYSSDVDNDMVKDVVLWRRKKVNITVIVAATAAWVLMEVCEFNFVTVISWVAIFVVVSIFLYANMLRLLGKEPPNLLRLELTEETTMKVAHTVRARIEEAIRWLILVGAEKEWPVFVGVVAGLWSLSCLGSCMDLFTLVYMGILVGMTVPLTYVKNEDKINRFVEWLKKKHRRCYEIIDEKTIKKFKNRVVKEKKTE</sequence>
<evidence type="ECO:0000313" key="9">
    <source>
        <dbReference type="Proteomes" id="UP000257109"/>
    </source>
</evidence>
<keyword evidence="3 6" id="KW-0256">Endoplasmic reticulum</keyword>
<feature type="transmembrane region" description="Helical" evidence="6">
    <location>
        <begin position="110"/>
        <end position="125"/>
    </location>
</feature>
<evidence type="ECO:0000256" key="1">
    <source>
        <dbReference type="ARBA" id="ARBA00004477"/>
    </source>
</evidence>
<feature type="transmembrane region" description="Helical" evidence="6">
    <location>
        <begin position="191"/>
        <end position="212"/>
    </location>
</feature>
<dbReference type="AlphaFoldDB" id="A0A371I7I2"/>
<dbReference type="EMBL" id="QJKJ01000732">
    <property type="protein sequence ID" value="RDY11002.1"/>
    <property type="molecule type" value="Genomic_DNA"/>
</dbReference>
<keyword evidence="2 6" id="KW-0812">Transmembrane</keyword>
<keyword evidence="4 6" id="KW-1133">Transmembrane helix</keyword>
<comment type="caution">
    <text evidence="8">The sequence shown here is derived from an EMBL/GenBank/DDBJ whole genome shotgun (WGS) entry which is preliminary data.</text>
</comment>
<accession>A0A371I7I2</accession>
<evidence type="ECO:0000256" key="4">
    <source>
        <dbReference type="ARBA" id="ARBA00022989"/>
    </source>
</evidence>
<dbReference type="PANTHER" id="PTHR10994:SF145">
    <property type="entry name" value="RETICULON-LIKE PROTEIN B13"/>
    <property type="match status" value="1"/>
</dbReference>
<feature type="non-terminal residue" evidence="8">
    <location>
        <position position="1"/>
    </location>
</feature>
<feature type="transmembrane region" description="Helical" evidence="6">
    <location>
        <begin position="224"/>
        <end position="242"/>
    </location>
</feature>
<keyword evidence="5 6" id="KW-0472">Membrane</keyword>
<dbReference type="PANTHER" id="PTHR10994">
    <property type="entry name" value="RETICULON"/>
    <property type="match status" value="1"/>
</dbReference>
<evidence type="ECO:0000313" key="8">
    <source>
        <dbReference type="EMBL" id="RDY11002.1"/>
    </source>
</evidence>
<feature type="transmembrane region" description="Helical" evidence="6">
    <location>
        <begin position="131"/>
        <end position="151"/>
    </location>
</feature>
<reference evidence="8" key="1">
    <citation type="submission" date="2018-05" db="EMBL/GenBank/DDBJ databases">
        <title>Draft genome of Mucuna pruriens seed.</title>
        <authorList>
            <person name="Nnadi N.E."/>
            <person name="Vos R."/>
            <person name="Hasami M.H."/>
            <person name="Devisetty U.K."/>
            <person name="Aguiy J.C."/>
        </authorList>
    </citation>
    <scope>NUCLEOTIDE SEQUENCE [LARGE SCALE GENOMIC DNA]</scope>
    <source>
        <strain evidence="8">JCA_2017</strain>
    </source>
</reference>
<evidence type="ECO:0000256" key="3">
    <source>
        <dbReference type="ARBA" id="ARBA00022824"/>
    </source>
</evidence>
<gene>
    <name evidence="8" type="primary">RTNLB13</name>
    <name evidence="8" type="ORF">CR513_04402</name>
</gene>
<comment type="subcellular location">
    <subcellularLocation>
        <location evidence="1 6">Endoplasmic reticulum membrane</location>
        <topology evidence="1 6">Multi-pass membrane protein</topology>
    </subcellularLocation>
</comment>
<dbReference type="OrthoDB" id="567788at2759"/>
<protein>
    <recommendedName>
        <fullName evidence="6">Reticulon-like protein</fullName>
    </recommendedName>
</protein>
<feature type="domain" description="Reticulon" evidence="7">
    <location>
        <begin position="99"/>
        <end position="285"/>
    </location>
</feature>
<evidence type="ECO:0000256" key="5">
    <source>
        <dbReference type="ARBA" id="ARBA00023136"/>
    </source>
</evidence>
<dbReference type="GO" id="GO:0009617">
    <property type="term" value="P:response to bacterium"/>
    <property type="evidence" value="ECO:0007669"/>
    <property type="project" value="InterPro"/>
</dbReference>
<dbReference type="Pfam" id="PF02453">
    <property type="entry name" value="Reticulon"/>
    <property type="match status" value="1"/>
</dbReference>
<proteinExistence type="predicted"/>
<dbReference type="STRING" id="157652.A0A371I7I2"/>
<evidence type="ECO:0000256" key="6">
    <source>
        <dbReference type="RuleBase" id="RU363132"/>
    </source>
</evidence>